<gene>
    <name evidence="10" type="primary">lepB-1</name>
    <name evidence="10" type="ORF">GlitD10_1470</name>
</gene>
<sequence>MKFGQKWTWFASTLQTLLLAIFLAAVLRWGVAEPRYIPSGSMLPTLQLGDRLVVEKISHYWRDWQRGDIVVFAPPPALVSQGYRPENVLIKRVVALAGETVQVQQGQVWVNGLPLGEPYVAEAADYTWGPAMVPAGCLLVLGDNRNASNDSHIWGFLDERLILGRAWVRFWPWPLHGYATIPWVNGMLLGLGIPLLG</sequence>
<dbReference type="OrthoDB" id="9802919at2"/>
<dbReference type="EC" id="3.4.21.89" evidence="4 8"/>
<accession>A0A1J0AD03</accession>
<evidence type="ECO:0000259" key="9">
    <source>
        <dbReference type="Pfam" id="PF10502"/>
    </source>
</evidence>
<evidence type="ECO:0000313" key="10">
    <source>
        <dbReference type="EMBL" id="APB33792.1"/>
    </source>
</evidence>
<evidence type="ECO:0000256" key="1">
    <source>
        <dbReference type="ARBA" id="ARBA00000677"/>
    </source>
</evidence>
<keyword evidence="11" id="KW-1185">Reference proteome</keyword>
<dbReference type="Proteomes" id="UP000180235">
    <property type="component" value="Chromosome"/>
</dbReference>
<dbReference type="GO" id="GO:0006465">
    <property type="term" value="P:signal peptide processing"/>
    <property type="evidence" value="ECO:0007669"/>
    <property type="project" value="InterPro"/>
</dbReference>
<comment type="similarity">
    <text evidence="3 8">Belongs to the peptidase S26 family.</text>
</comment>
<evidence type="ECO:0000256" key="7">
    <source>
        <dbReference type="PIRSR" id="PIRSR600223-1"/>
    </source>
</evidence>
<dbReference type="InterPro" id="IPR000223">
    <property type="entry name" value="Pept_S26A_signal_pept_1"/>
</dbReference>
<dbReference type="CDD" id="cd06530">
    <property type="entry name" value="S26_SPase_I"/>
    <property type="match status" value="1"/>
</dbReference>
<organism evidence="10 11">
    <name type="scientific">Gloeomargarita lithophora Alchichica-D10</name>
    <dbReference type="NCBI Taxonomy" id="1188229"/>
    <lineage>
        <taxon>Bacteria</taxon>
        <taxon>Bacillati</taxon>
        <taxon>Cyanobacteriota</taxon>
        <taxon>Cyanophyceae</taxon>
        <taxon>Gloeomargaritales</taxon>
        <taxon>Gloeomargaritaceae</taxon>
        <taxon>Gloeomargarita</taxon>
    </lineage>
</organism>
<evidence type="ECO:0000256" key="4">
    <source>
        <dbReference type="ARBA" id="ARBA00013208"/>
    </source>
</evidence>
<keyword evidence="6 8" id="KW-0378">Hydrolase</keyword>
<proteinExistence type="inferred from homology"/>
<evidence type="ECO:0000256" key="3">
    <source>
        <dbReference type="ARBA" id="ARBA00009370"/>
    </source>
</evidence>
<dbReference type="InterPro" id="IPR036286">
    <property type="entry name" value="LexA/Signal_pep-like_sf"/>
</dbReference>
<feature type="active site" evidence="7">
    <location>
        <position position="41"/>
    </location>
</feature>
<protein>
    <recommendedName>
        <fullName evidence="4 8">Signal peptidase I</fullName>
        <ecNumber evidence="4 8">3.4.21.89</ecNumber>
    </recommendedName>
</protein>
<evidence type="ECO:0000256" key="5">
    <source>
        <dbReference type="ARBA" id="ARBA00022670"/>
    </source>
</evidence>
<dbReference type="KEGG" id="glt:GlitD10_1470"/>
<comment type="subcellular location">
    <subcellularLocation>
        <location evidence="2">Cell membrane</location>
        <topology evidence="2">Single-pass type II membrane protein</topology>
    </subcellularLocation>
    <subcellularLocation>
        <location evidence="8">Membrane</location>
        <topology evidence="8">Single-pass type II membrane protein</topology>
    </subcellularLocation>
</comment>
<dbReference type="GO" id="GO:0005886">
    <property type="term" value="C:plasma membrane"/>
    <property type="evidence" value="ECO:0007669"/>
    <property type="project" value="UniProtKB-SubCell"/>
</dbReference>
<dbReference type="InterPro" id="IPR019533">
    <property type="entry name" value="Peptidase_S26"/>
</dbReference>
<dbReference type="AlphaFoldDB" id="A0A1J0AD03"/>
<dbReference type="PROSITE" id="PS00501">
    <property type="entry name" value="SPASE_I_1"/>
    <property type="match status" value="1"/>
</dbReference>
<dbReference type="PROSITE" id="PS00761">
    <property type="entry name" value="SPASE_I_3"/>
    <property type="match status" value="1"/>
</dbReference>
<dbReference type="InterPro" id="IPR019756">
    <property type="entry name" value="Pept_S26A_signal_pept_1_Ser-AS"/>
</dbReference>
<evidence type="ECO:0000256" key="8">
    <source>
        <dbReference type="RuleBase" id="RU362042"/>
    </source>
</evidence>
<dbReference type="PANTHER" id="PTHR43390:SF1">
    <property type="entry name" value="CHLOROPLAST PROCESSING PEPTIDASE"/>
    <property type="match status" value="1"/>
</dbReference>
<evidence type="ECO:0000256" key="6">
    <source>
        <dbReference type="ARBA" id="ARBA00022801"/>
    </source>
</evidence>
<feature type="domain" description="Peptidase S26" evidence="9">
    <location>
        <begin position="13"/>
        <end position="171"/>
    </location>
</feature>
<dbReference type="RefSeq" id="WP_071454323.1">
    <property type="nucleotide sequence ID" value="NZ_CP017675.1"/>
</dbReference>
<dbReference type="EMBL" id="CP017675">
    <property type="protein sequence ID" value="APB33792.1"/>
    <property type="molecule type" value="Genomic_DNA"/>
</dbReference>
<keyword evidence="5 8" id="KW-0645">Protease</keyword>
<dbReference type="PRINTS" id="PR00727">
    <property type="entry name" value="LEADERPTASE"/>
</dbReference>
<evidence type="ECO:0000256" key="2">
    <source>
        <dbReference type="ARBA" id="ARBA00004401"/>
    </source>
</evidence>
<comment type="catalytic activity">
    <reaction evidence="1 8">
        <text>Cleavage of hydrophobic, N-terminal signal or leader sequences from secreted and periplasmic proteins.</text>
        <dbReference type="EC" id="3.4.21.89"/>
    </reaction>
</comment>
<dbReference type="InterPro" id="IPR019758">
    <property type="entry name" value="Pept_S26A_signal_pept_1_CS"/>
</dbReference>
<dbReference type="PANTHER" id="PTHR43390">
    <property type="entry name" value="SIGNAL PEPTIDASE I"/>
    <property type="match status" value="1"/>
</dbReference>
<dbReference type="GO" id="GO:0009003">
    <property type="term" value="F:signal peptidase activity"/>
    <property type="evidence" value="ECO:0007669"/>
    <property type="project" value="UniProtKB-EC"/>
</dbReference>
<name>A0A1J0AD03_9CYAN</name>
<dbReference type="GO" id="GO:0004252">
    <property type="term" value="F:serine-type endopeptidase activity"/>
    <property type="evidence" value="ECO:0007669"/>
    <property type="project" value="InterPro"/>
</dbReference>
<dbReference type="NCBIfam" id="TIGR02227">
    <property type="entry name" value="sigpep_I_bact"/>
    <property type="match status" value="1"/>
</dbReference>
<dbReference type="STRING" id="1188229.GlitD10_1470"/>
<evidence type="ECO:0000313" key="11">
    <source>
        <dbReference type="Proteomes" id="UP000180235"/>
    </source>
</evidence>
<dbReference type="SUPFAM" id="SSF51306">
    <property type="entry name" value="LexA/Signal peptidase"/>
    <property type="match status" value="1"/>
</dbReference>
<dbReference type="Pfam" id="PF10502">
    <property type="entry name" value="Peptidase_S26"/>
    <property type="match status" value="1"/>
</dbReference>
<dbReference type="Gene3D" id="2.10.109.10">
    <property type="entry name" value="Umud Fragment, subunit A"/>
    <property type="match status" value="1"/>
</dbReference>
<feature type="active site" evidence="7">
    <location>
        <position position="91"/>
    </location>
</feature>
<reference evidence="10 11" key="1">
    <citation type="submission" date="2016-10" db="EMBL/GenBank/DDBJ databases">
        <title>Description of Gloeomargarita lithophora gen. nov., sp. nov., a thylakoid-bearing basal-branching cyanobacterium with intracellular carbonates, and proposal for Gloeomargaritales ord. nov.</title>
        <authorList>
            <person name="Moreira D."/>
            <person name="Tavera R."/>
            <person name="Benzerara K."/>
            <person name="Skouri-Panet F."/>
            <person name="Couradeau E."/>
            <person name="Gerard E."/>
            <person name="Loussert C."/>
            <person name="Novelo E."/>
            <person name="Zivanovic Y."/>
            <person name="Lopez-Garcia P."/>
        </authorList>
    </citation>
    <scope>NUCLEOTIDE SEQUENCE [LARGE SCALE GENOMIC DNA]</scope>
    <source>
        <strain evidence="10 11">D10</strain>
    </source>
</reference>